<evidence type="ECO:0000313" key="9">
    <source>
        <dbReference type="EMBL" id="EOB14734.1"/>
    </source>
</evidence>
<evidence type="ECO:0000256" key="1">
    <source>
        <dbReference type="ARBA" id="ARBA00022801"/>
    </source>
</evidence>
<dbReference type="OrthoDB" id="2194413at2759"/>
<evidence type="ECO:0000313" key="10">
    <source>
        <dbReference type="Proteomes" id="UP000016927"/>
    </source>
</evidence>
<gene>
    <name evidence="9" type="primary">U520</name>
    <name evidence="9" type="ORF">NBO_16g0020</name>
</gene>
<dbReference type="PANTHER" id="PTHR47835:SF3">
    <property type="entry name" value="HELICASE FOR MEIOSIS 1"/>
    <property type="match status" value="1"/>
</dbReference>
<feature type="domain" description="SEC63" evidence="8">
    <location>
        <begin position="107"/>
        <end position="358"/>
    </location>
</feature>
<dbReference type="SUPFAM" id="SSF158702">
    <property type="entry name" value="Sec63 N-terminal domain-like"/>
    <property type="match status" value="1"/>
</dbReference>
<evidence type="ECO:0000256" key="7">
    <source>
        <dbReference type="ARBA" id="ARBA00048988"/>
    </source>
</evidence>
<keyword evidence="10" id="KW-1185">Reference proteome</keyword>
<keyword evidence="1" id="KW-0378">Hydrolase</keyword>
<dbReference type="AlphaFoldDB" id="R0M9S9"/>
<organism evidence="9 10">
    <name type="scientific">Nosema bombycis (strain CQ1 / CVCC 102059)</name>
    <name type="common">Microsporidian parasite</name>
    <name type="synonym">Pebrine of silkworm</name>
    <dbReference type="NCBI Taxonomy" id="578461"/>
    <lineage>
        <taxon>Eukaryota</taxon>
        <taxon>Fungi</taxon>
        <taxon>Fungi incertae sedis</taxon>
        <taxon>Microsporidia</taxon>
        <taxon>Nosematidae</taxon>
        <taxon>Nosema</taxon>
    </lineage>
</organism>
<evidence type="ECO:0000259" key="8">
    <source>
        <dbReference type="SMART" id="SM00973"/>
    </source>
</evidence>
<evidence type="ECO:0000256" key="3">
    <source>
        <dbReference type="ARBA" id="ARBA00023235"/>
    </source>
</evidence>
<dbReference type="InterPro" id="IPR036388">
    <property type="entry name" value="WH-like_DNA-bd_sf"/>
</dbReference>
<evidence type="ECO:0000256" key="4">
    <source>
        <dbReference type="ARBA" id="ARBA00023254"/>
    </source>
</evidence>
<dbReference type="GO" id="GO:0016787">
    <property type="term" value="F:hydrolase activity"/>
    <property type="evidence" value="ECO:0007669"/>
    <property type="project" value="UniProtKB-KW"/>
</dbReference>
<dbReference type="InterPro" id="IPR057842">
    <property type="entry name" value="WH_MER3"/>
</dbReference>
<proteinExistence type="predicted"/>
<evidence type="ECO:0000256" key="2">
    <source>
        <dbReference type="ARBA" id="ARBA00022806"/>
    </source>
</evidence>
<evidence type="ECO:0000256" key="6">
    <source>
        <dbReference type="ARBA" id="ARBA00034808"/>
    </source>
</evidence>
<dbReference type="Gene3D" id="1.10.10.10">
    <property type="entry name" value="Winged helix-like DNA-binding domain superfamily/Winged helix DNA-binding domain"/>
    <property type="match status" value="1"/>
</dbReference>
<dbReference type="VEuPathDB" id="MicrosporidiaDB:NBO_16g0020"/>
<name>R0M9S9_NOSB1</name>
<dbReference type="GO" id="GO:0051321">
    <property type="term" value="P:meiotic cell cycle"/>
    <property type="evidence" value="ECO:0007669"/>
    <property type="project" value="UniProtKB-KW"/>
</dbReference>
<keyword evidence="2 9" id="KW-0347">Helicase</keyword>
<sequence>MYLNMIKNNIVIESKLLKHIADILNAEIYLNSVISISTGLTWFKSTFMYTRLLNNPSLYGISHDEKYKEDEVLADYILLSINRLQECLLINIDKTNLLERNTWKFESTEFGRISSFYYLHHSTIRNWLKQLDFVFDEESIMKMLLETKDFSNMILRGDEEFSLNEVCEYLRVQFEKTELHKLYILLMAHISNFQVSKFSLKCDTAYIVKNIERVLSAFIDVLLYIRKYELLRICLFIMKKIKKQKKSKIIKYQVKISTDNKLTIEAESFCDFWCLCYTKVNIVYVRRCRNRLEMFSEFEIDEVEIIQEQSLDVFKCKPLIYIEENISYDLEALDITFNIVYFFSYQEFQRKFVYSFDFENSEDVFVICRTKNDVKLIKQEFKTRIGLLNITEGKNIKKHIVSDTNSVTKEFICVTTIREMLNIQKPGLVIFLTCRNQYGDYLAIPEILKVCQSRKILLYEEETFVKYLKEKILIK</sequence>
<dbReference type="SMART" id="SM00973">
    <property type="entry name" value="Sec63"/>
    <property type="match status" value="1"/>
</dbReference>
<dbReference type="InterPro" id="IPR004179">
    <property type="entry name" value="Sec63-dom"/>
</dbReference>
<keyword evidence="3" id="KW-0413">Isomerase</keyword>
<evidence type="ECO:0000256" key="5">
    <source>
        <dbReference type="ARBA" id="ARBA00034617"/>
    </source>
</evidence>
<dbReference type="GO" id="GO:0043138">
    <property type="term" value="F:3'-5' DNA helicase activity"/>
    <property type="evidence" value="ECO:0007669"/>
    <property type="project" value="UniProtKB-EC"/>
</dbReference>
<dbReference type="Pfam" id="PF02889">
    <property type="entry name" value="Sec63"/>
    <property type="match status" value="1"/>
</dbReference>
<reference evidence="9 10" key="1">
    <citation type="journal article" date="2013" name="BMC Genomics">
        <title>Comparative genomics of parasitic silkworm microsporidia reveal an association between genome expansion and host adaptation.</title>
        <authorList>
            <person name="Pan G."/>
            <person name="Xu J."/>
            <person name="Li T."/>
            <person name="Xia Q."/>
            <person name="Liu S.L."/>
            <person name="Zhang G."/>
            <person name="Li S."/>
            <person name="Li C."/>
            <person name="Liu H."/>
            <person name="Yang L."/>
            <person name="Liu T."/>
            <person name="Zhang X."/>
            <person name="Wu Z."/>
            <person name="Fan W."/>
            <person name="Dang X."/>
            <person name="Xiang H."/>
            <person name="Tao M."/>
            <person name="Li Y."/>
            <person name="Hu J."/>
            <person name="Li Z."/>
            <person name="Lin L."/>
            <person name="Luo J."/>
            <person name="Geng L."/>
            <person name="Wang L."/>
            <person name="Long M."/>
            <person name="Wan Y."/>
            <person name="He N."/>
            <person name="Zhang Z."/>
            <person name="Lu C."/>
            <person name="Keeling P.J."/>
            <person name="Wang J."/>
            <person name="Xiang Z."/>
            <person name="Zhou Z."/>
        </authorList>
    </citation>
    <scope>NUCLEOTIDE SEQUENCE [LARGE SCALE GENOMIC DNA]</scope>
    <source>
        <strain evidence="10">CQ1 / CVCC 102059</strain>
    </source>
</reference>
<dbReference type="EMBL" id="KB908924">
    <property type="protein sequence ID" value="EOB14734.1"/>
    <property type="molecule type" value="Genomic_DNA"/>
</dbReference>
<dbReference type="STRING" id="578461.R0M9S9"/>
<keyword evidence="9" id="KW-0687">Ribonucleoprotein</keyword>
<comment type="catalytic activity">
    <reaction evidence="7">
        <text>ATP + H2O = ADP + phosphate + H(+)</text>
        <dbReference type="Rhea" id="RHEA:13065"/>
        <dbReference type="ChEBI" id="CHEBI:15377"/>
        <dbReference type="ChEBI" id="CHEBI:15378"/>
        <dbReference type="ChEBI" id="CHEBI:30616"/>
        <dbReference type="ChEBI" id="CHEBI:43474"/>
        <dbReference type="ChEBI" id="CHEBI:456216"/>
        <dbReference type="EC" id="5.6.2.4"/>
    </reaction>
</comment>
<dbReference type="EC" id="5.6.2.4" evidence="6"/>
<keyword evidence="2 9" id="KW-0067">ATP-binding</keyword>
<dbReference type="HOGENOM" id="CLU_575028_0_0_1"/>
<dbReference type="Pfam" id="PF23445">
    <property type="entry name" value="WHD_SNRNP200"/>
    <property type="match status" value="1"/>
</dbReference>
<dbReference type="Gene3D" id="1.10.3380.10">
    <property type="entry name" value="Sec63 N-terminal domain-like domain"/>
    <property type="match status" value="1"/>
</dbReference>
<comment type="catalytic activity">
    <reaction evidence="5">
        <text>Couples ATP hydrolysis with the unwinding of duplex DNA by translocating in the 3'-5' direction.</text>
        <dbReference type="EC" id="5.6.2.4"/>
    </reaction>
</comment>
<accession>R0M9S9</accession>
<protein>
    <recommendedName>
        <fullName evidence="6">DNA 3'-5' helicase</fullName>
        <ecNumber evidence="6">5.6.2.4</ecNumber>
    </recommendedName>
</protein>
<dbReference type="Proteomes" id="UP000016927">
    <property type="component" value="Unassembled WGS sequence"/>
</dbReference>
<dbReference type="InterPro" id="IPR052247">
    <property type="entry name" value="Meiotic_Crossover_Helicase"/>
</dbReference>
<keyword evidence="4" id="KW-0469">Meiosis</keyword>
<dbReference type="GO" id="GO:1990904">
    <property type="term" value="C:ribonucleoprotein complex"/>
    <property type="evidence" value="ECO:0007669"/>
    <property type="project" value="UniProtKB-KW"/>
</dbReference>
<keyword evidence="2 9" id="KW-0547">Nucleotide-binding</keyword>
<dbReference type="PANTHER" id="PTHR47835">
    <property type="entry name" value="HFM1, ATP DEPENDENT DNA HELICASE HOMOLOG"/>
    <property type="match status" value="1"/>
</dbReference>